<dbReference type="AlphaFoldDB" id="A0AA42CKT4"/>
<feature type="transmembrane region" description="Helical" evidence="2">
    <location>
        <begin position="255"/>
        <end position="274"/>
    </location>
</feature>
<protein>
    <submittedName>
        <fullName evidence="3">ABC transporter permease</fullName>
    </submittedName>
</protein>
<keyword evidence="4" id="KW-1185">Reference proteome</keyword>
<dbReference type="GO" id="GO:0032153">
    <property type="term" value="C:cell division site"/>
    <property type="evidence" value="ECO:0007669"/>
    <property type="project" value="TreeGrafter"/>
</dbReference>
<accession>A0AA42CKT4</accession>
<feature type="transmembrane region" description="Helical" evidence="2">
    <location>
        <begin position="179"/>
        <end position="212"/>
    </location>
</feature>
<organism evidence="3 4">
    <name type="scientific">Lichenifustis flavocetrariae</name>
    <dbReference type="NCBI Taxonomy" id="2949735"/>
    <lineage>
        <taxon>Bacteria</taxon>
        <taxon>Pseudomonadati</taxon>
        <taxon>Pseudomonadota</taxon>
        <taxon>Alphaproteobacteria</taxon>
        <taxon>Hyphomicrobiales</taxon>
        <taxon>Lichenihabitantaceae</taxon>
        <taxon>Lichenifustis</taxon>
    </lineage>
</organism>
<dbReference type="PANTHER" id="PTHR47755:SF1">
    <property type="entry name" value="CELL DIVISION PROTEIN FTSX"/>
    <property type="match status" value="1"/>
</dbReference>
<evidence type="ECO:0000256" key="1">
    <source>
        <dbReference type="SAM" id="MobiDB-lite"/>
    </source>
</evidence>
<proteinExistence type="predicted"/>
<dbReference type="InterPro" id="IPR004513">
    <property type="entry name" value="FtsX"/>
</dbReference>
<evidence type="ECO:0000256" key="2">
    <source>
        <dbReference type="SAM" id="Phobius"/>
    </source>
</evidence>
<feature type="transmembrane region" description="Helical" evidence="2">
    <location>
        <begin position="46"/>
        <end position="68"/>
    </location>
</feature>
<dbReference type="Proteomes" id="UP001165667">
    <property type="component" value="Unassembled WGS sequence"/>
</dbReference>
<keyword evidence="2" id="KW-1133">Transmembrane helix</keyword>
<feature type="compositionally biased region" description="Low complexity" evidence="1">
    <location>
        <begin position="13"/>
        <end position="23"/>
    </location>
</feature>
<dbReference type="GO" id="GO:0051301">
    <property type="term" value="P:cell division"/>
    <property type="evidence" value="ECO:0007669"/>
    <property type="project" value="InterPro"/>
</dbReference>
<evidence type="ECO:0000313" key="4">
    <source>
        <dbReference type="Proteomes" id="UP001165667"/>
    </source>
</evidence>
<name>A0AA42CKT4_9HYPH</name>
<comment type="caution">
    <text evidence="3">The sequence shown here is derived from an EMBL/GenBank/DDBJ whole genome shotgun (WGS) entry which is preliminary data.</text>
</comment>
<dbReference type="RefSeq" id="WP_282585985.1">
    <property type="nucleotide sequence ID" value="NZ_JAMOIM010000010.1"/>
</dbReference>
<dbReference type="PANTHER" id="PTHR47755">
    <property type="entry name" value="CELL DIVISION PROTEIN FTSX"/>
    <property type="match status" value="1"/>
</dbReference>
<keyword evidence="2" id="KW-0472">Membrane</keyword>
<gene>
    <name evidence="3" type="ORF">M8523_16470</name>
</gene>
<reference evidence="3" key="1">
    <citation type="submission" date="2022-05" db="EMBL/GenBank/DDBJ databases">
        <authorList>
            <person name="Pankratov T."/>
        </authorList>
    </citation>
    <scope>NUCLEOTIDE SEQUENCE</scope>
    <source>
        <strain evidence="3">BP6-180914</strain>
    </source>
</reference>
<sequence length="327" mass="34299">MSEKPAPQVVRVDPTAAAAPATDTNELTLSRNAPLVPAASIASRSLVTVIAIMTFLSALAAGSGLLIAGASQDWQRSVASEMTVQIRPLAGHDLEDEVTKAAAIVRATEGVSSVEVYAKDASEKLLEPWLGTGLNLDELPVPRLIAVKTDPSHPPDLPALRQRLAAAIAGASVDDHQLWFAWLATMANTVVVIASLIFALVLVAMFLTVAFATRGAMAGNHEIIGILHFVGAEDRFIAREFQHHFLRLGLRGGTIGGLCAVASFLAAGLVRAHLQATPGGDELEALFGTFSLGFKGYATIVAISLSIAVATGAMSRAIVFRHLQKMG</sequence>
<dbReference type="EMBL" id="JAMOIM010000010">
    <property type="protein sequence ID" value="MCW6509616.1"/>
    <property type="molecule type" value="Genomic_DNA"/>
</dbReference>
<dbReference type="GO" id="GO:0016020">
    <property type="term" value="C:membrane"/>
    <property type="evidence" value="ECO:0007669"/>
    <property type="project" value="InterPro"/>
</dbReference>
<evidence type="ECO:0000313" key="3">
    <source>
        <dbReference type="EMBL" id="MCW6509616.1"/>
    </source>
</evidence>
<feature type="region of interest" description="Disordered" evidence="1">
    <location>
        <begin position="1"/>
        <end position="23"/>
    </location>
</feature>
<keyword evidence="2" id="KW-0812">Transmembrane</keyword>
<feature type="transmembrane region" description="Helical" evidence="2">
    <location>
        <begin position="294"/>
        <end position="319"/>
    </location>
</feature>